<feature type="transmembrane region" description="Helical" evidence="1">
    <location>
        <begin position="428"/>
        <end position="447"/>
    </location>
</feature>
<accession>A0A4Z0ZA09</accession>
<dbReference type="AlphaFoldDB" id="A0A4Z0ZA09"/>
<evidence type="ECO:0000313" key="3">
    <source>
        <dbReference type="Proteomes" id="UP000297716"/>
    </source>
</evidence>
<name>A0A4Z0ZA09_9PEZI</name>
<feature type="transmembrane region" description="Helical" evidence="1">
    <location>
        <begin position="397"/>
        <end position="416"/>
    </location>
</feature>
<sequence>MAYSTESTPIPEIREDKHGTSPAYLLKWTNTEITKTYVHSAAQLRSCIQENNSSNRHLLVVRGLPVDHGVALKEVTDIDASFIEAHAGRRSYRSLRARTNAAWAYYDYPELVRQSSAPNDGTQRTATYDLVGHPPTYMISAAGDSIMLCRASIWLSEKAHILYLDRATWEDPESGVSRRRYKAYTAEKMPNENGVSTITMQVNANGDVTPLGDEIPSLETLLYDSLQDGCSGREDLTKLLEELAIRKWDDFFEALSLSLTMGSAETTALFLQALSCLERNLDVSRRRHKMRQRSIDTRPDTYALPDVKSQSSTTEWEALLSRLNRQVQVLSHLTPVVSNAEMPVRRPSAGTNADAGFGISSAGGHGEKHDWRSRNNYNTTTVTSSTLDENQRSLNRVAYLGGVLLPFSVVSGILSIEEPYGPSNSQFWIFWAVTAPLTLITLGVIYADSIRKAQVWVEVAASGKSDSDTNSDLESYSISGRILTDVEQAVPITGRMTEPVTVSLVEGASRVEVDEGEGGGGVSGEPDIMVEKRWKNASAIDANVEAEWTKKKKWRKEELGWAGACATMFQVYKLKKGVPPRHLRHSYKRDGLLGRARTN</sequence>
<keyword evidence="1" id="KW-0472">Membrane</keyword>
<gene>
    <name evidence="2" type="ORF">E0Z10_g3341</name>
</gene>
<organism evidence="2 3">
    <name type="scientific">Xylaria hypoxylon</name>
    <dbReference type="NCBI Taxonomy" id="37992"/>
    <lineage>
        <taxon>Eukaryota</taxon>
        <taxon>Fungi</taxon>
        <taxon>Dikarya</taxon>
        <taxon>Ascomycota</taxon>
        <taxon>Pezizomycotina</taxon>
        <taxon>Sordariomycetes</taxon>
        <taxon>Xylariomycetidae</taxon>
        <taxon>Xylariales</taxon>
        <taxon>Xylariaceae</taxon>
        <taxon>Xylaria</taxon>
    </lineage>
</organism>
<dbReference type="STRING" id="37992.A0A4Z0ZA09"/>
<evidence type="ECO:0000313" key="2">
    <source>
        <dbReference type="EMBL" id="TGJ85392.1"/>
    </source>
</evidence>
<keyword evidence="1" id="KW-1133">Transmembrane helix</keyword>
<proteinExistence type="predicted"/>
<comment type="caution">
    <text evidence="2">The sequence shown here is derived from an EMBL/GenBank/DDBJ whole genome shotgun (WGS) entry which is preliminary data.</text>
</comment>
<dbReference type="OrthoDB" id="5428055at2759"/>
<keyword evidence="3" id="KW-1185">Reference proteome</keyword>
<evidence type="ECO:0000256" key="1">
    <source>
        <dbReference type="SAM" id="Phobius"/>
    </source>
</evidence>
<protein>
    <submittedName>
        <fullName evidence="2">Uncharacterized protein</fullName>
    </submittedName>
</protein>
<dbReference type="EMBL" id="SKBN01000046">
    <property type="protein sequence ID" value="TGJ85392.1"/>
    <property type="molecule type" value="Genomic_DNA"/>
</dbReference>
<dbReference type="Proteomes" id="UP000297716">
    <property type="component" value="Unassembled WGS sequence"/>
</dbReference>
<reference evidence="2 3" key="1">
    <citation type="submission" date="2019-03" db="EMBL/GenBank/DDBJ databases">
        <title>Draft genome sequence of Xylaria hypoxylon DSM 108379, a ubiquitous saprotrophic-parasitic fungi on hardwood.</title>
        <authorList>
            <person name="Buettner E."/>
            <person name="Leonhardt S."/>
            <person name="Gebauer A.M."/>
            <person name="Liers C."/>
            <person name="Hofrichter M."/>
            <person name="Kellner H."/>
        </authorList>
    </citation>
    <scope>NUCLEOTIDE SEQUENCE [LARGE SCALE GENOMIC DNA]</scope>
    <source>
        <strain evidence="2 3">DSM 108379</strain>
    </source>
</reference>
<keyword evidence="1" id="KW-0812">Transmembrane</keyword>